<protein>
    <recommendedName>
        <fullName evidence="2 6">Nuclease SbcCD subunit D</fullName>
    </recommendedName>
</protein>
<evidence type="ECO:0000313" key="8">
    <source>
        <dbReference type="EMBL" id="TQL60960.1"/>
    </source>
</evidence>
<evidence type="ECO:0000256" key="4">
    <source>
        <dbReference type="ARBA" id="ARBA00022801"/>
    </source>
</evidence>
<evidence type="ECO:0000256" key="2">
    <source>
        <dbReference type="ARBA" id="ARBA00013365"/>
    </source>
</evidence>
<keyword evidence="9" id="KW-1185">Reference proteome</keyword>
<dbReference type="GO" id="GO:0008408">
    <property type="term" value="F:3'-5' exonuclease activity"/>
    <property type="evidence" value="ECO:0007669"/>
    <property type="project" value="InterPro"/>
</dbReference>
<sequence>MKFLHTADWHVGKVLKGQPRHDEHEAVLGHLVELANAEDVDAILIPGDLFDSATPSPKAQGLVIETLLALRGHGRHVVAIAGNHDNGHLLDAVYRPLLGELGLHLLGTPKRPDAGGAVTLTTRAGEVVNVAVLPFLSHRYAVRAAETLLRETSEHTLSYSRRVREMVAALTAGFTPDAVNIVMTHGTLLGGRRGGGERDVQTSLDYELPATVFPASAHYTALGHLHRSQDIEGACPIAYSGSPLAIDFGEESNESVALVVTATPDTRATVRRVPVVGGRPLITLRGTLDEVVAAGEQAAHSWLRVVLAEPARAGLGDLVRGTLPNALEVQLDEAHRVRPGGQRAQGSGRLGRSPQELFTDYLTESNIDDPRIARLFGDLLDEITSPPDAPLTDQEG</sequence>
<dbReference type="OrthoDB" id="9773856at2"/>
<dbReference type="CDD" id="cd00840">
    <property type="entry name" value="MPP_Mre11_N"/>
    <property type="match status" value="1"/>
</dbReference>
<dbReference type="PANTHER" id="PTHR30337">
    <property type="entry name" value="COMPONENT OF ATP-DEPENDENT DSDNA EXONUCLEASE"/>
    <property type="match status" value="1"/>
</dbReference>
<evidence type="ECO:0000256" key="1">
    <source>
        <dbReference type="ARBA" id="ARBA00010555"/>
    </source>
</evidence>
<comment type="similarity">
    <text evidence="1 6">Belongs to the SbcD family.</text>
</comment>
<proteinExistence type="inferred from homology"/>
<comment type="caution">
    <text evidence="8">The sequence shown here is derived from an EMBL/GenBank/DDBJ whole genome shotgun (WGS) entry which is preliminary data.</text>
</comment>
<evidence type="ECO:0000313" key="9">
    <source>
        <dbReference type="Proteomes" id="UP000319514"/>
    </source>
</evidence>
<dbReference type="EMBL" id="VFOQ01000001">
    <property type="protein sequence ID" value="TQL60960.1"/>
    <property type="molecule type" value="Genomic_DNA"/>
</dbReference>
<dbReference type="GO" id="GO:0006260">
    <property type="term" value="P:DNA replication"/>
    <property type="evidence" value="ECO:0007669"/>
    <property type="project" value="UniProtKB-KW"/>
</dbReference>
<dbReference type="GO" id="GO:0004519">
    <property type="term" value="F:endonuclease activity"/>
    <property type="evidence" value="ECO:0007669"/>
    <property type="project" value="UniProtKB-KW"/>
</dbReference>
<dbReference type="Gene3D" id="3.60.21.10">
    <property type="match status" value="1"/>
</dbReference>
<dbReference type="InterPro" id="IPR029052">
    <property type="entry name" value="Metallo-depent_PP-like"/>
</dbReference>
<keyword evidence="6" id="KW-0235">DNA replication</keyword>
<dbReference type="Proteomes" id="UP000319514">
    <property type="component" value="Unassembled WGS sequence"/>
</dbReference>
<feature type="domain" description="Calcineurin-like phosphoesterase" evidence="7">
    <location>
        <begin position="1"/>
        <end position="200"/>
    </location>
</feature>
<gene>
    <name evidence="6" type="primary">sbcD</name>
    <name evidence="8" type="ORF">FB474_2363</name>
</gene>
<name>A0A542ZLC0_9MICO</name>
<dbReference type="InterPro" id="IPR004843">
    <property type="entry name" value="Calcineurin-like_PHP"/>
</dbReference>
<dbReference type="AlphaFoldDB" id="A0A542ZLC0"/>
<dbReference type="PANTHER" id="PTHR30337:SF0">
    <property type="entry name" value="NUCLEASE SBCCD SUBUNIT D"/>
    <property type="match status" value="1"/>
</dbReference>
<dbReference type="RefSeq" id="WP_141788799.1">
    <property type="nucleotide sequence ID" value="NZ_BAAAKX010000007.1"/>
</dbReference>
<evidence type="ECO:0000256" key="6">
    <source>
        <dbReference type="RuleBase" id="RU363069"/>
    </source>
</evidence>
<evidence type="ECO:0000259" key="7">
    <source>
        <dbReference type="Pfam" id="PF00149"/>
    </source>
</evidence>
<dbReference type="GO" id="GO:0006310">
    <property type="term" value="P:DNA recombination"/>
    <property type="evidence" value="ECO:0007669"/>
    <property type="project" value="UniProtKB-KW"/>
</dbReference>
<keyword evidence="4 6" id="KW-0378">Hydrolase</keyword>
<evidence type="ECO:0000256" key="5">
    <source>
        <dbReference type="ARBA" id="ARBA00022839"/>
    </source>
</evidence>
<dbReference type="NCBIfam" id="TIGR00619">
    <property type="entry name" value="sbcd"/>
    <property type="match status" value="1"/>
</dbReference>
<comment type="subunit">
    <text evidence="6">Heterodimer of SbcC and SbcD.</text>
</comment>
<keyword evidence="3 6" id="KW-0540">Nuclease</keyword>
<dbReference type="SUPFAM" id="SSF56300">
    <property type="entry name" value="Metallo-dependent phosphatases"/>
    <property type="match status" value="1"/>
</dbReference>
<dbReference type="Pfam" id="PF00149">
    <property type="entry name" value="Metallophos"/>
    <property type="match status" value="1"/>
</dbReference>
<accession>A0A542ZLC0</accession>
<keyword evidence="6" id="KW-0233">DNA recombination</keyword>
<organism evidence="8 9">
    <name type="scientific">Oryzihumus leptocrescens</name>
    <dbReference type="NCBI Taxonomy" id="297536"/>
    <lineage>
        <taxon>Bacteria</taxon>
        <taxon>Bacillati</taxon>
        <taxon>Actinomycetota</taxon>
        <taxon>Actinomycetes</taxon>
        <taxon>Micrococcales</taxon>
        <taxon>Intrasporangiaceae</taxon>
        <taxon>Oryzihumus</taxon>
    </lineage>
</organism>
<dbReference type="InterPro" id="IPR004593">
    <property type="entry name" value="SbcD"/>
</dbReference>
<keyword evidence="6" id="KW-0255">Endonuclease</keyword>
<comment type="function">
    <text evidence="6">SbcCD cleaves DNA hairpin structures. These structures can inhibit DNA replication and are intermediates in certain DNA recombination reactions. The complex acts as a 3'-&gt;5' double strand exonuclease that can open hairpins. It also has a 5' single-strand endonuclease activity.</text>
</comment>
<reference evidence="8 9" key="1">
    <citation type="submission" date="2019-06" db="EMBL/GenBank/DDBJ databases">
        <title>Sequencing the genomes of 1000 actinobacteria strains.</title>
        <authorList>
            <person name="Klenk H.-P."/>
        </authorList>
    </citation>
    <scope>NUCLEOTIDE SEQUENCE [LARGE SCALE GENOMIC DNA]</scope>
    <source>
        <strain evidence="8 9">DSM 18082</strain>
    </source>
</reference>
<dbReference type="InterPro" id="IPR041796">
    <property type="entry name" value="Mre11_N"/>
</dbReference>
<dbReference type="InterPro" id="IPR050535">
    <property type="entry name" value="DNA_Repair-Maintenance_Comp"/>
</dbReference>
<evidence type="ECO:0000256" key="3">
    <source>
        <dbReference type="ARBA" id="ARBA00022722"/>
    </source>
</evidence>
<keyword evidence="5 6" id="KW-0269">Exonuclease</keyword>